<feature type="transmembrane region" description="Helical" evidence="5">
    <location>
        <begin position="83"/>
        <end position="104"/>
    </location>
</feature>
<gene>
    <name evidence="7" type="ORF">Q3M24_18310</name>
</gene>
<evidence type="ECO:0000256" key="2">
    <source>
        <dbReference type="ARBA" id="ARBA00022692"/>
    </source>
</evidence>
<feature type="transmembrane region" description="Helical" evidence="5">
    <location>
        <begin position="7"/>
        <end position="26"/>
    </location>
</feature>
<evidence type="ECO:0000256" key="5">
    <source>
        <dbReference type="SAM" id="Phobius"/>
    </source>
</evidence>
<feature type="transmembrane region" description="Helical" evidence="5">
    <location>
        <begin position="390"/>
        <end position="417"/>
    </location>
</feature>
<sequence>MIQHRKFKIVIFSSLFTIVLFVPFLFSLLKRFYFYQAIIVGIILLPILLIPLVRSPRKTLLALLLLSIPLNPSVALLQDYSFIFPLTIKFWFSDLLLFFCWCYIFLNNLIGRTNYSRIISKSSRIVLNFFLIWLAFALFSMVFAVDRLIVLIELIKIIRILLIFLTIPYLINSEKDLAFIAACLIGAVFLQALLILAQYSTGEQLLRLPGGARNLDITSDGLLFRPSGTLGHSSNFAKISALVLPVCLTLQQHDSRPFMKIFFTLALLIIIISSVVVVSRIGLATSALGITLTFLLSLRTAKGRKKILLQLYLCVIVFFVAWITGGERIIVRMTYDNFSSGSRLPMWLTALEVIKSHPLGVGLNNYLHIASQYDFYGIVESYPFPVHNVFLLNFAELGVVGGGCFIGLLVSVVVLARNIAKRVHDDMDAAILQSLGIGIACSWLQGLVGWGHRSSFIHLPFFAILAGTIVAYNYLITQKYNRAYWTEPF</sequence>
<feature type="transmembrane region" description="Helical" evidence="5">
    <location>
        <begin position="60"/>
        <end position="77"/>
    </location>
</feature>
<dbReference type="GO" id="GO:0016874">
    <property type="term" value="F:ligase activity"/>
    <property type="evidence" value="ECO:0007669"/>
    <property type="project" value="UniProtKB-KW"/>
</dbReference>
<dbReference type="InterPro" id="IPR007016">
    <property type="entry name" value="O-antigen_ligase-rel_domated"/>
</dbReference>
<keyword evidence="3 5" id="KW-1133">Transmembrane helix</keyword>
<dbReference type="EMBL" id="CP159373">
    <property type="protein sequence ID" value="XCN72235.1"/>
    <property type="molecule type" value="Genomic_DNA"/>
</dbReference>
<reference evidence="7" key="2">
    <citation type="submission" date="2024-06" db="EMBL/GenBank/DDBJ databases">
        <authorList>
            <person name="Plum-Jensen L.E."/>
            <person name="Schramm A."/>
            <person name="Marshall I.P.G."/>
        </authorList>
    </citation>
    <scope>NUCLEOTIDE SEQUENCE</scope>
    <source>
        <strain evidence="7">Rat1</strain>
    </source>
</reference>
<proteinExistence type="predicted"/>
<dbReference type="PANTHER" id="PTHR37422">
    <property type="entry name" value="TEICHURONIC ACID BIOSYNTHESIS PROTEIN TUAE"/>
    <property type="match status" value="1"/>
</dbReference>
<dbReference type="Pfam" id="PF04932">
    <property type="entry name" value="Wzy_C"/>
    <property type="match status" value="1"/>
</dbReference>
<feature type="transmembrane region" description="Helical" evidence="5">
    <location>
        <begin position="307"/>
        <end position="325"/>
    </location>
</feature>
<dbReference type="GO" id="GO:0016020">
    <property type="term" value="C:membrane"/>
    <property type="evidence" value="ECO:0007669"/>
    <property type="project" value="UniProtKB-SubCell"/>
</dbReference>
<comment type="subcellular location">
    <subcellularLocation>
        <location evidence="1">Membrane</location>
        <topology evidence="1">Multi-pass membrane protein</topology>
    </subcellularLocation>
</comment>
<evidence type="ECO:0000256" key="3">
    <source>
        <dbReference type="ARBA" id="ARBA00022989"/>
    </source>
</evidence>
<evidence type="ECO:0000256" key="1">
    <source>
        <dbReference type="ARBA" id="ARBA00004141"/>
    </source>
</evidence>
<evidence type="ECO:0000259" key="6">
    <source>
        <dbReference type="Pfam" id="PF04932"/>
    </source>
</evidence>
<feature type="transmembrane region" description="Helical" evidence="5">
    <location>
        <begin position="262"/>
        <end position="295"/>
    </location>
</feature>
<dbReference type="AlphaFoldDB" id="A0AAU8LTJ2"/>
<feature type="transmembrane region" description="Helical" evidence="5">
    <location>
        <begin position="149"/>
        <end position="170"/>
    </location>
</feature>
<feature type="transmembrane region" description="Helical" evidence="5">
    <location>
        <begin position="177"/>
        <end position="199"/>
    </location>
</feature>
<feature type="transmembrane region" description="Helical" evidence="5">
    <location>
        <begin position="32"/>
        <end position="53"/>
    </location>
</feature>
<feature type="domain" description="O-antigen ligase-related" evidence="6">
    <location>
        <begin position="265"/>
        <end position="406"/>
    </location>
</feature>
<evidence type="ECO:0000256" key="4">
    <source>
        <dbReference type="ARBA" id="ARBA00023136"/>
    </source>
</evidence>
<feature type="transmembrane region" description="Helical" evidence="5">
    <location>
        <begin position="125"/>
        <end position="143"/>
    </location>
</feature>
<keyword evidence="2 5" id="KW-0812">Transmembrane</keyword>
<evidence type="ECO:0000313" key="7">
    <source>
        <dbReference type="EMBL" id="XCN72235.1"/>
    </source>
</evidence>
<dbReference type="InterPro" id="IPR051533">
    <property type="entry name" value="WaaL-like"/>
</dbReference>
<keyword evidence="7" id="KW-0436">Ligase</keyword>
<feature type="transmembrane region" description="Helical" evidence="5">
    <location>
        <begin position="456"/>
        <end position="475"/>
    </location>
</feature>
<feature type="transmembrane region" description="Helical" evidence="5">
    <location>
        <begin position="429"/>
        <end position="450"/>
    </location>
</feature>
<protein>
    <submittedName>
        <fullName evidence="7">O-antigen ligase family protein</fullName>
    </submittedName>
</protein>
<dbReference type="PANTHER" id="PTHR37422:SF13">
    <property type="entry name" value="LIPOPOLYSACCHARIDE BIOSYNTHESIS PROTEIN PA4999-RELATED"/>
    <property type="match status" value="1"/>
</dbReference>
<reference evidence="7" key="1">
    <citation type="journal article" date="2024" name="Syst. Appl. Microbiol.">
        <title>First single-strain enrichments of Electrothrix cable bacteria, description of E. aestuarii sp. nov. and E. rattekaaiensis sp. nov., and proposal of a cable bacteria taxonomy following the rules of the SeqCode.</title>
        <authorList>
            <person name="Plum-Jensen L.E."/>
            <person name="Schramm A."/>
            <person name="Marshall I.P.G."/>
        </authorList>
    </citation>
    <scope>NUCLEOTIDE SEQUENCE</scope>
    <source>
        <strain evidence="7">Rat1</strain>
    </source>
</reference>
<dbReference type="KEGG" id="eaj:Q3M24_18310"/>
<keyword evidence="4 5" id="KW-0472">Membrane</keyword>
<accession>A0AAU8LTJ2</accession>
<name>A0AAU8LTJ2_9BACT</name>
<organism evidence="7">
    <name type="scientific">Candidatus Electrothrix aestuarii</name>
    <dbReference type="NCBI Taxonomy" id="3062594"/>
    <lineage>
        <taxon>Bacteria</taxon>
        <taxon>Pseudomonadati</taxon>
        <taxon>Thermodesulfobacteriota</taxon>
        <taxon>Desulfobulbia</taxon>
        <taxon>Desulfobulbales</taxon>
        <taxon>Desulfobulbaceae</taxon>
        <taxon>Candidatus Electrothrix</taxon>
    </lineage>
</organism>